<dbReference type="InterPro" id="IPR052357">
    <property type="entry name" value="Orn_Lys_Arg_decarboxylase-I"/>
</dbReference>
<comment type="caution">
    <text evidence="8">The sequence shown here is derived from an EMBL/GenBank/DDBJ whole genome shotgun (WGS) entry which is preliminary data.</text>
</comment>
<evidence type="ECO:0000256" key="2">
    <source>
        <dbReference type="ARBA" id="ARBA00010671"/>
    </source>
</evidence>
<evidence type="ECO:0000259" key="6">
    <source>
        <dbReference type="Pfam" id="PF01276"/>
    </source>
</evidence>
<dbReference type="Proteomes" id="UP000823893">
    <property type="component" value="Unassembled WGS sequence"/>
</dbReference>
<gene>
    <name evidence="8" type="ORF">H9935_06495</name>
</gene>
<dbReference type="SUPFAM" id="SSF55904">
    <property type="entry name" value="Ornithine decarboxylase C-terminal domain"/>
    <property type="match status" value="1"/>
</dbReference>
<evidence type="ECO:0000256" key="4">
    <source>
        <dbReference type="ARBA" id="ARBA00022898"/>
    </source>
</evidence>
<keyword evidence="4" id="KW-0663">Pyridoxal phosphate</keyword>
<dbReference type="GO" id="GO:0008483">
    <property type="term" value="F:transaminase activity"/>
    <property type="evidence" value="ECO:0007669"/>
    <property type="project" value="UniProtKB-KW"/>
</dbReference>
<evidence type="ECO:0000256" key="1">
    <source>
        <dbReference type="ARBA" id="ARBA00001933"/>
    </source>
</evidence>
<proteinExistence type="inferred from homology"/>
<keyword evidence="8" id="KW-0808">Transferase</keyword>
<accession>A0A9D2N3V2</accession>
<dbReference type="Gene3D" id="3.90.105.10">
    <property type="entry name" value="Molybdopterin biosynthesis moea protein, domain 2"/>
    <property type="match status" value="1"/>
</dbReference>
<dbReference type="GO" id="GO:0016831">
    <property type="term" value="F:carboxy-lyase activity"/>
    <property type="evidence" value="ECO:0007669"/>
    <property type="project" value="UniProtKB-KW"/>
</dbReference>
<sequence>MNQGKYLDRALYEYGRGKAYPFHMPGHKRRTVTPYLENPYLEDITEITGFDNLHHAEGILKEAQEYGAEIFRTKKSYFLINGSTSGILAAVSACTKPGGKLLMARNCHKAAYHAAYLRELETVYLYPSWEGRLGFNGGICPEDVEAALAADRDIQAVLITSPTYDGIVSDIKKIGEAAHKYGIPLIVDEAHGAHLPFHDFFPESALYQGGDIVIQSLHKTLPSLTQTAVLHDQSELISRERLERFLGIYQTSSPSYLLMASITACLRYLEEQGKEEFEKYVGRLDRWRNTMAQMEVLYLPGKEICGQRGIFDLDLSKIIISGERAGKDGPGLHRILREKYGLELEMEAPGYVLALTSIMDTEEGFQRLAEALKEMDACLAGENLKRAGKESPVPLRFEEYPQSLRPRQILSIASAMDSDGEETELEASQGLISGEFAYLYPPGIPVLVPGEEITEGFIRQALLWKQQGLELEGLSDHSLKRIRTVKRIK</sequence>
<evidence type="ECO:0000313" key="8">
    <source>
        <dbReference type="EMBL" id="HJC10450.1"/>
    </source>
</evidence>
<dbReference type="Gene3D" id="3.40.640.10">
    <property type="entry name" value="Type I PLP-dependent aspartate aminotransferase-like (Major domain)"/>
    <property type="match status" value="1"/>
</dbReference>
<evidence type="ECO:0000259" key="7">
    <source>
        <dbReference type="Pfam" id="PF03711"/>
    </source>
</evidence>
<evidence type="ECO:0000313" key="9">
    <source>
        <dbReference type="Proteomes" id="UP000823893"/>
    </source>
</evidence>
<reference evidence="8" key="2">
    <citation type="submission" date="2021-04" db="EMBL/GenBank/DDBJ databases">
        <authorList>
            <person name="Gilroy R."/>
        </authorList>
    </citation>
    <scope>NUCLEOTIDE SEQUENCE</scope>
    <source>
        <strain evidence="8">ChiSxjej6B18-287</strain>
    </source>
</reference>
<dbReference type="InterPro" id="IPR000310">
    <property type="entry name" value="Orn/Lys/Arg_deCO2ase_major_dom"/>
</dbReference>
<dbReference type="AlphaFoldDB" id="A0A9D2N3V2"/>
<feature type="domain" description="Orn/Lys/Arg decarboxylases family 1 pyridoxal-P attachment site" evidence="6">
    <location>
        <begin position="9"/>
        <end position="309"/>
    </location>
</feature>
<keyword evidence="3" id="KW-0210">Decarboxylase</keyword>
<keyword evidence="5" id="KW-0456">Lyase</keyword>
<feature type="domain" description="Orn/Lys/Arg decarboxylase C-terminal" evidence="7">
    <location>
        <begin position="412"/>
        <end position="455"/>
    </location>
</feature>
<dbReference type="PANTHER" id="PTHR43277">
    <property type="entry name" value="ARGININE DECARBOXYLASE"/>
    <property type="match status" value="1"/>
</dbReference>
<dbReference type="InterPro" id="IPR036633">
    <property type="entry name" value="Prn/Lys/Arg_de-COase_C_sf"/>
</dbReference>
<dbReference type="InterPro" id="IPR015424">
    <property type="entry name" value="PyrdxlP-dep_Trfase"/>
</dbReference>
<dbReference type="SUPFAM" id="SSF53383">
    <property type="entry name" value="PLP-dependent transferases"/>
    <property type="match status" value="1"/>
</dbReference>
<reference evidence="8" key="1">
    <citation type="journal article" date="2021" name="PeerJ">
        <title>Extensive microbial diversity within the chicken gut microbiome revealed by metagenomics and culture.</title>
        <authorList>
            <person name="Gilroy R."/>
            <person name="Ravi A."/>
            <person name="Getino M."/>
            <person name="Pursley I."/>
            <person name="Horton D.L."/>
            <person name="Alikhan N.F."/>
            <person name="Baker D."/>
            <person name="Gharbi K."/>
            <person name="Hall N."/>
            <person name="Watson M."/>
            <person name="Adriaenssens E.M."/>
            <person name="Foster-Nyarko E."/>
            <person name="Jarju S."/>
            <person name="Secka A."/>
            <person name="Antonio M."/>
            <person name="Oren A."/>
            <person name="Chaudhuri R.R."/>
            <person name="La Ragione R."/>
            <person name="Hildebrand F."/>
            <person name="Pallen M.J."/>
        </authorList>
    </citation>
    <scope>NUCLEOTIDE SEQUENCE</scope>
    <source>
        <strain evidence="8">ChiSxjej6B18-287</strain>
    </source>
</reference>
<dbReference type="PANTHER" id="PTHR43277:SF4">
    <property type="entry name" value="ARGININE DECARBOXYLASE"/>
    <property type="match status" value="1"/>
</dbReference>
<evidence type="ECO:0000256" key="5">
    <source>
        <dbReference type="ARBA" id="ARBA00023239"/>
    </source>
</evidence>
<dbReference type="InterPro" id="IPR008286">
    <property type="entry name" value="Prn/Lys/Arg_de-COase_C"/>
</dbReference>
<dbReference type="Pfam" id="PF01276">
    <property type="entry name" value="OKR_DC_1"/>
    <property type="match status" value="1"/>
</dbReference>
<dbReference type="Pfam" id="PF03711">
    <property type="entry name" value="OKR_DC_1_C"/>
    <property type="match status" value="1"/>
</dbReference>
<keyword evidence="8" id="KW-0032">Aminotransferase</keyword>
<protein>
    <submittedName>
        <fullName evidence="8">Aminotransferase class V-fold PLP-dependent enzyme</fullName>
    </submittedName>
</protein>
<dbReference type="InterPro" id="IPR015421">
    <property type="entry name" value="PyrdxlP-dep_Trfase_major"/>
</dbReference>
<evidence type="ECO:0000256" key="3">
    <source>
        <dbReference type="ARBA" id="ARBA00022793"/>
    </source>
</evidence>
<comment type="cofactor">
    <cofactor evidence="1">
        <name>pyridoxal 5'-phosphate</name>
        <dbReference type="ChEBI" id="CHEBI:597326"/>
    </cofactor>
</comment>
<dbReference type="EMBL" id="DWWV01000082">
    <property type="protein sequence ID" value="HJC10450.1"/>
    <property type="molecule type" value="Genomic_DNA"/>
</dbReference>
<organism evidence="8 9">
    <name type="scientific">Candidatus Blautia merdigallinarum</name>
    <dbReference type="NCBI Taxonomy" id="2838495"/>
    <lineage>
        <taxon>Bacteria</taxon>
        <taxon>Bacillati</taxon>
        <taxon>Bacillota</taxon>
        <taxon>Clostridia</taxon>
        <taxon>Lachnospirales</taxon>
        <taxon>Lachnospiraceae</taxon>
        <taxon>Blautia</taxon>
    </lineage>
</organism>
<name>A0A9D2N3V2_9FIRM</name>
<comment type="similarity">
    <text evidence="2">Belongs to the Orn/Lys/Arg decarboxylase class-I family.</text>
</comment>